<keyword evidence="1" id="KW-0812">Transmembrane</keyword>
<organism evidence="2 3">
    <name type="scientific">Zygosaccharomyces rouxii</name>
    <dbReference type="NCBI Taxonomy" id="4956"/>
    <lineage>
        <taxon>Eukaryota</taxon>
        <taxon>Fungi</taxon>
        <taxon>Dikarya</taxon>
        <taxon>Ascomycota</taxon>
        <taxon>Saccharomycotina</taxon>
        <taxon>Saccharomycetes</taxon>
        <taxon>Saccharomycetales</taxon>
        <taxon>Saccharomycetaceae</taxon>
        <taxon>Zygosaccharomyces</taxon>
    </lineage>
</organism>
<dbReference type="InterPro" id="IPR001142">
    <property type="entry name" value="DUP/COS"/>
</dbReference>
<evidence type="ECO:0000313" key="2">
    <source>
        <dbReference type="EMBL" id="GAV56454.1"/>
    </source>
</evidence>
<reference evidence="2 3" key="1">
    <citation type="submission" date="2016-08" db="EMBL/GenBank/DDBJ databases">
        <title>Draft genome sequence of allopolyploid Zygosaccharomyces rouxii.</title>
        <authorList>
            <person name="Watanabe J."/>
            <person name="Uehara K."/>
            <person name="Mogi Y."/>
            <person name="Tsukioka Y."/>
        </authorList>
    </citation>
    <scope>NUCLEOTIDE SEQUENCE [LARGE SCALE GENOMIC DNA]</scope>
    <source>
        <strain evidence="2 3">NBRC 110957</strain>
    </source>
</reference>
<sequence length="170" mass="19642">MSLWRFYHSGEASRAFALSQLFMPWVKFQGYLGSKFSLIATICGNYISVLSFYNTKYYKLDVIDRIKFLSIIIATVPGVNLGQWDRIAMKMNQHLQNRNASDGGKRDDFFDGNQCFHFFEKEFEPLVSDKDVFDFFKKLLEPLFSGQLLLYHDLDCIAADALRACETPSD</sequence>
<proteinExistence type="predicted"/>
<name>A0A1Q3AL90_ZYGRO</name>
<accession>A0A1Q3AL90</accession>
<dbReference type="Pfam" id="PF00674">
    <property type="entry name" value="DUP"/>
    <property type="match status" value="1"/>
</dbReference>
<feature type="transmembrane region" description="Helical" evidence="1">
    <location>
        <begin position="36"/>
        <end position="54"/>
    </location>
</feature>
<keyword evidence="1" id="KW-0472">Membrane</keyword>
<keyword evidence="1" id="KW-1133">Transmembrane helix</keyword>
<dbReference type="AlphaFoldDB" id="A0A1Q3AL90"/>
<dbReference type="EMBL" id="BDGX01000119">
    <property type="protein sequence ID" value="GAV56454.1"/>
    <property type="molecule type" value="Genomic_DNA"/>
</dbReference>
<evidence type="ECO:0000256" key="1">
    <source>
        <dbReference type="SAM" id="Phobius"/>
    </source>
</evidence>
<dbReference type="Proteomes" id="UP000187013">
    <property type="component" value="Unassembled WGS sequence"/>
</dbReference>
<comment type="caution">
    <text evidence="2">The sequence shown here is derived from an EMBL/GenBank/DDBJ whole genome shotgun (WGS) entry which is preliminary data.</text>
</comment>
<feature type="transmembrane region" description="Helical" evidence="1">
    <location>
        <begin position="66"/>
        <end position="84"/>
    </location>
</feature>
<evidence type="ECO:0000313" key="3">
    <source>
        <dbReference type="Proteomes" id="UP000187013"/>
    </source>
</evidence>
<gene>
    <name evidence="2" type="ORF">ZYGR_0DO00110</name>
</gene>
<protein>
    <submittedName>
        <fullName evidence="2">Uncharacterized protein</fullName>
    </submittedName>
</protein>